<dbReference type="RefSeq" id="WP_201686384.1">
    <property type="nucleotide sequence ID" value="NZ_JAEQNA010000013.1"/>
</dbReference>
<evidence type="ECO:0000313" key="1">
    <source>
        <dbReference type="EMBL" id="MBL0423244.1"/>
    </source>
</evidence>
<dbReference type="SUPFAM" id="SSF69635">
    <property type="entry name" value="Type III secretory system chaperone-like"/>
    <property type="match status" value="1"/>
</dbReference>
<comment type="caution">
    <text evidence="1">The sequence shown here is derived from an EMBL/GenBank/DDBJ whole genome shotgun (WGS) entry which is preliminary data.</text>
</comment>
<reference evidence="1" key="1">
    <citation type="submission" date="2021-01" db="EMBL/GenBank/DDBJ databases">
        <title>Ramlibacter sp. strain AW1 16S ribosomal RNA gene Genome sequencing and assembly.</title>
        <authorList>
            <person name="Kang M."/>
        </authorList>
    </citation>
    <scope>NUCLEOTIDE SEQUENCE</scope>
    <source>
        <strain evidence="1">AW1</strain>
    </source>
</reference>
<keyword evidence="2" id="KW-1185">Reference proteome</keyword>
<protein>
    <submittedName>
        <fullName evidence="1">Type III secretion system chaperone</fullName>
    </submittedName>
</protein>
<dbReference type="Gene3D" id="3.30.1460.10">
    <property type="match status" value="1"/>
</dbReference>
<dbReference type="AlphaFoldDB" id="A0A937D3Z9"/>
<evidence type="ECO:0000313" key="2">
    <source>
        <dbReference type="Proteomes" id="UP000613011"/>
    </source>
</evidence>
<sequence>MITFHDLIGQLGKELGLAVPRWDAAGTGAMLDVGGVRVHLQVRPAVGLVSAAAEMASLDEWEPDLLGGLLQANLRPAELGGACFARRGRLAVLVRSFHLAQASPPPAQLLQELVVQCLGWRGRLAARHQPITG</sequence>
<organism evidence="1 2">
    <name type="scientific">Ramlibacter aurantiacus</name>
    <dbReference type="NCBI Taxonomy" id="2801330"/>
    <lineage>
        <taxon>Bacteria</taxon>
        <taxon>Pseudomonadati</taxon>
        <taxon>Pseudomonadota</taxon>
        <taxon>Betaproteobacteria</taxon>
        <taxon>Burkholderiales</taxon>
        <taxon>Comamonadaceae</taxon>
        <taxon>Ramlibacter</taxon>
    </lineage>
</organism>
<proteinExistence type="predicted"/>
<dbReference type="Proteomes" id="UP000613011">
    <property type="component" value="Unassembled WGS sequence"/>
</dbReference>
<dbReference type="EMBL" id="JAEQNA010000013">
    <property type="protein sequence ID" value="MBL0423244.1"/>
    <property type="molecule type" value="Genomic_DNA"/>
</dbReference>
<gene>
    <name evidence="1" type="ORF">JI739_23110</name>
</gene>
<name>A0A937D3Z9_9BURK</name>
<accession>A0A937D3Z9</accession>